<keyword evidence="3" id="KW-1185">Reference proteome</keyword>
<feature type="region of interest" description="Disordered" evidence="1">
    <location>
        <begin position="72"/>
        <end position="117"/>
    </location>
</feature>
<evidence type="ECO:0008006" key="4">
    <source>
        <dbReference type="Google" id="ProtNLM"/>
    </source>
</evidence>
<dbReference type="PANTHER" id="PTHR33074:SF49">
    <property type="entry name" value="OS07G0258000 PROTEIN"/>
    <property type="match status" value="1"/>
</dbReference>
<feature type="compositionally biased region" description="Low complexity" evidence="1">
    <location>
        <begin position="1"/>
        <end position="28"/>
    </location>
</feature>
<evidence type="ECO:0000313" key="2">
    <source>
        <dbReference type="EMBL" id="KAF8748382.1"/>
    </source>
</evidence>
<feature type="compositionally biased region" description="Polar residues" evidence="1">
    <location>
        <begin position="107"/>
        <end position="117"/>
    </location>
</feature>
<reference evidence="2" key="1">
    <citation type="submission" date="2020-07" db="EMBL/GenBank/DDBJ databases">
        <title>Genome sequence and genetic diversity analysis of an under-domesticated orphan crop, white fonio (Digitaria exilis).</title>
        <authorList>
            <person name="Bennetzen J.L."/>
            <person name="Chen S."/>
            <person name="Ma X."/>
            <person name="Wang X."/>
            <person name="Yssel A.E.J."/>
            <person name="Chaluvadi S.R."/>
            <person name="Johnson M."/>
            <person name="Gangashetty P."/>
            <person name="Hamidou F."/>
            <person name="Sanogo M.D."/>
            <person name="Zwaenepoel A."/>
            <person name="Wallace J."/>
            <person name="Van De Peer Y."/>
            <person name="Van Deynze A."/>
        </authorList>
    </citation>
    <scope>NUCLEOTIDE SEQUENCE</scope>
    <source>
        <tissue evidence="2">Leaves</tissue>
    </source>
</reference>
<protein>
    <recommendedName>
        <fullName evidence="4">DUF1618 domain-containing protein</fullName>
    </recommendedName>
</protein>
<sequence length="379" mass="42001">MRGWARVRTSPRPSPRSTSRSPSSPAFRRTSRFYIHSPDRAHIRREPLILATEEDLALLLVDTKATSYPDYQAAGDGSSGKKKAVAHAPAKGPLQFPRQGHGLASRAQATNTSSPGSIFTRGLRGVNPFVSTTQSEGDWKLHAPSLSVQGRHEYGDKYFVHRNCKVLTIGGDAGTMAFVDLWRGMLFCDILTLEREAARQAESEAIPLLDPSQMRGTWQAIKACIHPLRTSFYANLIIYFTVKTDQTTDKGYVLALDLLTKKILDVALFVTRYYMKYDFTYFHTRLFKHLSGNFCDYLVLISPRALDSTKATLNQSGMVLQGSASKMEDKLFKYLTGAKATLNQSGMLLQGSASKMKDKAQVQLDGESVAEDGDAMVLD</sequence>
<name>A0A835KLF7_9POAL</name>
<evidence type="ECO:0000313" key="3">
    <source>
        <dbReference type="Proteomes" id="UP000636709"/>
    </source>
</evidence>
<feature type="region of interest" description="Disordered" evidence="1">
    <location>
        <begin position="1"/>
        <end position="32"/>
    </location>
</feature>
<dbReference type="Proteomes" id="UP000636709">
    <property type="component" value="Unassembled WGS sequence"/>
</dbReference>
<accession>A0A835KLF7</accession>
<dbReference type="PANTHER" id="PTHR33074">
    <property type="entry name" value="EXPRESSED PROTEIN-RELATED"/>
    <property type="match status" value="1"/>
</dbReference>
<organism evidence="2 3">
    <name type="scientific">Digitaria exilis</name>
    <dbReference type="NCBI Taxonomy" id="1010633"/>
    <lineage>
        <taxon>Eukaryota</taxon>
        <taxon>Viridiplantae</taxon>
        <taxon>Streptophyta</taxon>
        <taxon>Embryophyta</taxon>
        <taxon>Tracheophyta</taxon>
        <taxon>Spermatophyta</taxon>
        <taxon>Magnoliopsida</taxon>
        <taxon>Liliopsida</taxon>
        <taxon>Poales</taxon>
        <taxon>Poaceae</taxon>
        <taxon>PACMAD clade</taxon>
        <taxon>Panicoideae</taxon>
        <taxon>Panicodae</taxon>
        <taxon>Paniceae</taxon>
        <taxon>Anthephorinae</taxon>
        <taxon>Digitaria</taxon>
    </lineage>
</organism>
<evidence type="ECO:0000256" key="1">
    <source>
        <dbReference type="SAM" id="MobiDB-lite"/>
    </source>
</evidence>
<dbReference type="EMBL" id="JACEFO010001091">
    <property type="protein sequence ID" value="KAF8748382.1"/>
    <property type="molecule type" value="Genomic_DNA"/>
</dbReference>
<dbReference type="AlphaFoldDB" id="A0A835KLF7"/>
<proteinExistence type="predicted"/>
<comment type="caution">
    <text evidence="2">The sequence shown here is derived from an EMBL/GenBank/DDBJ whole genome shotgun (WGS) entry which is preliminary data.</text>
</comment>
<gene>
    <name evidence="2" type="ORF">HU200_012925</name>
</gene>